<feature type="compositionally biased region" description="Low complexity" evidence="2">
    <location>
        <begin position="1077"/>
        <end position="1086"/>
    </location>
</feature>
<feature type="region of interest" description="Disordered" evidence="2">
    <location>
        <begin position="684"/>
        <end position="805"/>
    </location>
</feature>
<evidence type="ECO:0000313" key="4">
    <source>
        <dbReference type="Proteomes" id="UP000518266"/>
    </source>
</evidence>
<feature type="region of interest" description="Disordered" evidence="2">
    <location>
        <begin position="643"/>
        <end position="668"/>
    </location>
</feature>
<comment type="caution">
    <text evidence="3">The sequence shown here is derived from an EMBL/GenBank/DDBJ whole genome shotgun (WGS) entry which is preliminary data.</text>
</comment>
<name>A0A7J5YX31_DISMA</name>
<feature type="compositionally biased region" description="Basic residues" evidence="2">
    <location>
        <begin position="700"/>
        <end position="713"/>
    </location>
</feature>
<feature type="compositionally biased region" description="Polar residues" evidence="2">
    <location>
        <begin position="1088"/>
        <end position="1098"/>
    </location>
</feature>
<feature type="compositionally biased region" description="Polar residues" evidence="2">
    <location>
        <begin position="1117"/>
        <end position="1126"/>
    </location>
</feature>
<feature type="compositionally biased region" description="Basic and acidic residues" evidence="2">
    <location>
        <begin position="1172"/>
        <end position="1181"/>
    </location>
</feature>
<keyword evidence="1" id="KW-0175">Coiled coil</keyword>
<feature type="compositionally biased region" description="Polar residues" evidence="2">
    <location>
        <begin position="1182"/>
        <end position="1196"/>
    </location>
</feature>
<dbReference type="EMBL" id="JAAKFY010000007">
    <property type="protein sequence ID" value="KAF3854152.1"/>
    <property type="molecule type" value="Genomic_DNA"/>
</dbReference>
<accession>A0A7J5YX31</accession>
<feature type="region of interest" description="Disordered" evidence="2">
    <location>
        <begin position="1367"/>
        <end position="1416"/>
    </location>
</feature>
<proteinExistence type="predicted"/>
<feature type="region of interest" description="Disordered" evidence="2">
    <location>
        <begin position="820"/>
        <end position="977"/>
    </location>
</feature>
<dbReference type="PANTHER" id="PTHR13944:SF23">
    <property type="entry name" value="RHO GUANINE NUCLEOTIDE EXCHANGE FACTOR 18"/>
    <property type="match status" value="1"/>
</dbReference>
<gene>
    <name evidence="3" type="ORF">F7725_022207</name>
</gene>
<feature type="compositionally biased region" description="Basic and acidic residues" evidence="2">
    <location>
        <begin position="464"/>
        <end position="477"/>
    </location>
</feature>
<evidence type="ECO:0000256" key="1">
    <source>
        <dbReference type="SAM" id="Coils"/>
    </source>
</evidence>
<protein>
    <submittedName>
        <fullName evidence="3">Uncharacterized protein</fullName>
    </submittedName>
</protein>
<evidence type="ECO:0000256" key="2">
    <source>
        <dbReference type="SAM" id="MobiDB-lite"/>
    </source>
</evidence>
<feature type="compositionally biased region" description="Basic and acidic residues" evidence="2">
    <location>
        <begin position="948"/>
        <end position="962"/>
    </location>
</feature>
<dbReference type="GO" id="GO:0005886">
    <property type="term" value="C:plasma membrane"/>
    <property type="evidence" value="ECO:0007669"/>
    <property type="project" value="TreeGrafter"/>
</dbReference>
<dbReference type="OrthoDB" id="8938551at2759"/>
<feature type="compositionally biased region" description="Low complexity" evidence="2">
    <location>
        <begin position="482"/>
        <end position="517"/>
    </location>
</feature>
<organism evidence="3 4">
    <name type="scientific">Dissostichus mawsoni</name>
    <name type="common">Antarctic cod</name>
    <dbReference type="NCBI Taxonomy" id="36200"/>
    <lineage>
        <taxon>Eukaryota</taxon>
        <taxon>Metazoa</taxon>
        <taxon>Chordata</taxon>
        <taxon>Craniata</taxon>
        <taxon>Vertebrata</taxon>
        <taxon>Euteleostomi</taxon>
        <taxon>Actinopterygii</taxon>
        <taxon>Neopterygii</taxon>
        <taxon>Teleostei</taxon>
        <taxon>Neoteleostei</taxon>
        <taxon>Acanthomorphata</taxon>
        <taxon>Eupercaria</taxon>
        <taxon>Perciformes</taxon>
        <taxon>Notothenioidei</taxon>
        <taxon>Nototheniidae</taxon>
        <taxon>Dissostichus</taxon>
    </lineage>
</organism>
<feature type="compositionally biased region" description="Polar residues" evidence="2">
    <location>
        <begin position="866"/>
        <end position="878"/>
    </location>
</feature>
<feature type="compositionally biased region" description="Polar residues" evidence="2">
    <location>
        <begin position="719"/>
        <end position="744"/>
    </location>
</feature>
<dbReference type="Proteomes" id="UP000518266">
    <property type="component" value="Unassembled WGS sequence"/>
</dbReference>
<feature type="compositionally biased region" description="Basic and acidic residues" evidence="2">
    <location>
        <begin position="1042"/>
        <end position="1076"/>
    </location>
</feature>
<keyword evidence="4" id="KW-1185">Reference proteome</keyword>
<dbReference type="PANTHER" id="PTHR13944">
    <property type="entry name" value="AGAP007712-PA"/>
    <property type="match status" value="1"/>
</dbReference>
<evidence type="ECO:0000313" key="3">
    <source>
        <dbReference type="EMBL" id="KAF3854152.1"/>
    </source>
</evidence>
<feature type="compositionally biased region" description="Basic and acidic residues" evidence="2">
    <location>
        <begin position="1099"/>
        <end position="1114"/>
    </location>
</feature>
<feature type="coiled-coil region" evidence="1">
    <location>
        <begin position="214"/>
        <end position="248"/>
    </location>
</feature>
<feature type="compositionally biased region" description="Polar residues" evidence="2">
    <location>
        <begin position="1134"/>
        <end position="1145"/>
    </location>
</feature>
<feature type="region of interest" description="Disordered" evidence="2">
    <location>
        <begin position="992"/>
        <end position="1210"/>
    </location>
</feature>
<feature type="region of interest" description="Disordered" evidence="2">
    <location>
        <begin position="459"/>
        <end position="524"/>
    </location>
</feature>
<dbReference type="InterPro" id="IPR051632">
    <property type="entry name" value="Rho_GEF"/>
</dbReference>
<reference evidence="3 4" key="1">
    <citation type="submission" date="2020-03" db="EMBL/GenBank/DDBJ databases">
        <title>Dissostichus mawsoni Genome sequencing and assembly.</title>
        <authorList>
            <person name="Park H."/>
        </authorList>
    </citation>
    <scope>NUCLEOTIDE SEQUENCE [LARGE SCALE GENOMIC DNA]</scope>
    <source>
        <strain evidence="3">DM0001</strain>
        <tissue evidence="3">Muscle</tissue>
    </source>
</reference>
<dbReference type="GO" id="GO:0035023">
    <property type="term" value="P:regulation of Rho protein signal transduction"/>
    <property type="evidence" value="ECO:0007669"/>
    <property type="project" value="TreeGrafter"/>
</dbReference>
<sequence>MSQEQQPCVRRVVQVEKDVLQRDNLESEAESLLLQEFKRKCAAEKKQKESLIRETAVLHQKIQEHEEVSLELMDSYEQNMKLQKRVHEAAVQNVGKELKTTSEKYDAVRAEMEATRHKYETIREGKYLPELDQLRASAMEGKILIDKELIPSLKNELDRTLDLRQQIHDLETHSLDLRLQVSVEKCETVMVQKEVVCREKAALLRQVIKLRQGEEELRDEVDTLQVLLKVKTRENQALQSEIKSLKHKKKLACTINVEQLEENQEDPSPHGWISWLTDQLWRRHALDIEAALSLSMDPCVSNQRPIHGPTSNTDFYVKENDISAMKLNPQQAPLYGECVLTVHLEEDDVCRAEDEEEKVEFYLLFSGSTQRHLTSTLRVSHVTLQAVLVTLCWVQPDGAVDSRSQETFCFVQDLALDMAHFLLDSIAPQEALLLDDERECERLDKSLALALRHLRTRPGIHTHSGRDGHDNDTHDETSTDVSTASSPAALRPAAPGSQSRSAHGGSVPPAAAGSPPGSEDPNARGLTAACVAQSRGHEQLLELFTQFETSSTVQVEPKERLHFYPGGRVFQQHLNLGTYTLTFPGREEGAETQRSEESCLQGEVEELRRHIRLHRDKKGSVAATHMVPQPCSNGLSVVTIETCSTTKEEGGSPPSLEQRAQGEDSAAVTHISCTSAKLCQGQEAGGEQKGAPAANSPAGRYRKNKKRTRKNPRHAAESPGNNRSTPEANRGSTPQPATGSTTETDGPISPREPVVASVKVDTKTEETPLPIKPESGPGGDRKCAGRKAPALPTINTTVEKQEAEKWEAEPLICARAKTERGGTGCLPAGPAEVNPDPESAAVTMGQEQSKDPQESLSDAEEPCQPDTVNNSPQNTNPKSPDMDIKPRRGLWRDGGWMGSRVGSPPQGLDTVAQTVWYQGENLDQGADEDCNREEVRSQSVWYDSDTPDQSKHEQLEQGMREQEECDLGSAQASGLSSPQLLDQRLAFHQLSSALSQPHAAGTQPALSHGPRAQRREVHGSQPEEEVGPEWKEGGVEGDGEEVSNRDTRGRREANERSKGQKKEEEEEGKERRREAKLSSSSSIDSLSQREQVTNLNTQSEKESKDKTGSGEDAMHLPSQTECQTRPTHVPDCDATNSDCTGTTQEFIPADRKTDQTASQTLETEGLSEDDIMDVHGPDHFSTDSTVTASELSQTDIKNAEGEEITSVQPVGKEILEPTELESNGLAGLVQQTLDYVDIKAASENKDLTVDGKDEKSVERTVLLECNSLKELTVKRSVPTEFTTELVEFPEQNSQHVETVASNKLERPVDLMGRPFMESVRPTEAVGVPFEATADVLPLEIGEGSAETTVRENLEHCLAAEMLRDQQHREENTNKLCVGEEEASQERSMSQEDDGGTVNAKELSHIDKEKSRTTMKT</sequence>
<feature type="compositionally biased region" description="Basic and acidic residues" evidence="2">
    <location>
        <begin position="1401"/>
        <end position="1416"/>
    </location>
</feature>